<comment type="function">
    <text evidence="1 6">Catalyzes the insertion of molybdate into adenylated molybdopterin with the concomitant release of AMP.</text>
</comment>
<dbReference type="Pfam" id="PF03453">
    <property type="entry name" value="MoeA_N"/>
    <property type="match status" value="1"/>
</dbReference>
<comment type="similarity">
    <text evidence="3 6">Belongs to the MoeA family.</text>
</comment>
<dbReference type="SUPFAM" id="SSF63882">
    <property type="entry name" value="MoeA N-terminal region -like"/>
    <property type="match status" value="1"/>
</dbReference>
<keyword evidence="6" id="KW-0500">Molybdenum</keyword>
<dbReference type="InterPro" id="IPR036688">
    <property type="entry name" value="MoeA_C_domain_IV_sf"/>
</dbReference>
<name>A0A1I1UXV5_9BACT</name>
<comment type="catalytic activity">
    <reaction evidence="5">
        <text>adenylyl-molybdopterin + molybdate = Mo-molybdopterin + AMP + H(+)</text>
        <dbReference type="Rhea" id="RHEA:35047"/>
        <dbReference type="ChEBI" id="CHEBI:15378"/>
        <dbReference type="ChEBI" id="CHEBI:36264"/>
        <dbReference type="ChEBI" id="CHEBI:62727"/>
        <dbReference type="ChEBI" id="CHEBI:71302"/>
        <dbReference type="ChEBI" id="CHEBI:456215"/>
        <dbReference type="EC" id="2.10.1.1"/>
    </reaction>
</comment>
<dbReference type="Pfam" id="PF03454">
    <property type="entry name" value="MoeA_C"/>
    <property type="match status" value="1"/>
</dbReference>
<dbReference type="UniPathway" id="UPA00344"/>
<dbReference type="GO" id="GO:0005829">
    <property type="term" value="C:cytosol"/>
    <property type="evidence" value="ECO:0007669"/>
    <property type="project" value="TreeGrafter"/>
</dbReference>
<keyword evidence="6" id="KW-0479">Metal-binding</keyword>
<dbReference type="InterPro" id="IPR005111">
    <property type="entry name" value="MoeA_C_domain_IV"/>
</dbReference>
<evidence type="ECO:0000256" key="2">
    <source>
        <dbReference type="ARBA" id="ARBA00005046"/>
    </source>
</evidence>
<dbReference type="GO" id="GO:0061599">
    <property type="term" value="F:molybdopterin molybdotransferase activity"/>
    <property type="evidence" value="ECO:0007669"/>
    <property type="project" value="UniProtKB-UniRule"/>
</dbReference>
<keyword evidence="6 8" id="KW-0808">Transferase</keyword>
<dbReference type="Gene3D" id="2.40.340.10">
    <property type="entry name" value="MoeA, C-terminal, domain IV"/>
    <property type="match status" value="1"/>
</dbReference>
<sequence length="414" mass="42755">MRGFQARADLADALALLRERAVRLPGEEVPLAAAYGRVLAADVLAPIDVPGYVRAAVDGYALRGEDSFGATVDAPLVLPVRGDSLPGRPYPAALGPGEAVRIATGAPLPAGADAVLQAELAREVVRGGRVLVELLGSVPPLRHTGQVGEDMSRGTCVLTAGRRLRPQDVGALASLGLAGVAVVRRPRLGLLVTGDELVPPGTAPGPHQIVDSNSLVLAGLAARDGAAWLAPLRARDGVAALRAGLEALLAGPADVLLISGATSVGPEDLMPQIFRERGRLDLHGLAVRPASPTALGRAHDGRPVFLLPGNPVSCLCAYELVVGPLVRALGGRPDPWAFPHRSVELVLARKLTSKVGRTDFVRVRRLGAHEVEPVATSGASNLSSTVVADGFVLVDADSEGAAAGEPVRVYLFDP</sequence>
<dbReference type="CDD" id="cd00887">
    <property type="entry name" value="MoeA"/>
    <property type="match status" value="1"/>
</dbReference>
<organism evidence="8 9">
    <name type="scientific">Nannocystis exedens</name>
    <dbReference type="NCBI Taxonomy" id="54"/>
    <lineage>
        <taxon>Bacteria</taxon>
        <taxon>Pseudomonadati</taxon>
        <taxon>Myxococcota</taxon>
        <taxon>Polyangia</taxon>
        <taxon>Nannocystales</taxon>
        <taxon>Nannocystaceae</taxon>
        <taxon>Nannocystis</taxon>
    </lineage>
</organism>
<comment type="pathway">
    <text evidence="2 6">Cofactor biosynthesis; molybdopterin biosynthesis.</text>
</comment>
<evidence type="ECO:0000313" key="9">
    <source>
        <dbReference type="Proteomes" id="UP000199400"/>
    </source>
</evidence>
<dbReference type="OrthoDB" id="9804758at2"/>
<accession>A0A1I1UXV5</accession>
<dbReference type="SUPFAM" id="SSF63867">
    <property type="entry name" value="MoeA C-terminal domain-like"/>
    <property type="match status" value="1"/>
</dbReference>
<comment type="cofactor">
    <cofactor evidence="6">
        <name>Mg(2+)</name>
        <dbReference type="ChEBI" id="CHEBI:18420"/>
    </cofactor>
</comment>
<dbReference type="Gene3D" id="3.40.980.10">
    <property type="entry name" value="MoaB/Mog-like domain"/>
    <property type="match status" value="1"/>
</dbReference>
<dbReference type="EMBL" id="FOMX01000004">
    <property type="protein sequence ID" value="SFD75616.1"/>
    <property type="molecule type" value="Genomic_DNA"/>
</dbReference>
<proteinExistence type="inferred from homology"/>
<protein>
    <recommendedName>
        <fullName evidence="6">Molybdopterin molybdenumtransferase</fullName>
        <ecNumber evidence="6">2.10.1.1</ecNumber>
    </recommendedName>
</protein>
<dbReference type="PANTHER" id="PTHR10192">
    <property type="entry name" value="MOLYBDOPTERIN BIOSYNTHESIS PROTEIN"/>
    <property type="match status" value="1"/>
</dbReference>
<gene>
    <name evidence="8" type="ORF">SAMN02745121_01393</name>
</gene>
<dbReference type="GO" id="GO:0006777">
    <property type="term" value="P:Mo-molybdopterin cofactor biosynthetic process"/>
    <property type="evidence" value="ECO:0007669"/>
    <property type="project" value="UniProtKB-UniRule"/>
</dbReference>
<dbReference type="InterPro" id="IPR036425">
    <property type="entry name" value="MoaB/Mog-like_dom_sf"/>
</dbReference>
<dbReference type="InterPro" id="IPR001453">
    <property type="entry name" value="MoaB/Mog_dom"/>
</dbReference>
<dbReference type="InterPro" id="IPR036135">
    <property type="entry name" value="MoeA_linker/N_sf"/>
</dbReference>
<evidence type="ECO:0000256" key="6">
    <source>
        <dbReference type="RuleBase" id="RU365090"/>
    </source>
</evidence>
<dbReference type="SMART" id="SM00852">
    <property type="entry name" value="MoCF_biosynth"/>
    <property type="match status" value="1"/>
</dbReference>
<keyword evidence="4 6" id="KW-0501">Molybdenum cofactor biosynthesis</keyword>
<evidence type="ECO:0000313" key="8">
    <source>
        <dbReference type="EMBL" id="SFD75616.1"/>
    </source>
</evidence>
<dbReference type="PANTHER" id="PTHR10192:SF5">
    <property type="entry name" value="GEPHYRIN"/>
    <property type="match status" value="1"/>
</dbReference>
<dbReference type="AlphaFoldDB" id="A0A1I1UXV5"/>
<dbReference type="Proteomes" id="UP000199400">
    <property type="component" value="Unassembled WGS sequence"/>
</dbReference>
<evidence type="ECO:0000259" key="7">
    <source>
        <dbReference type="SMART" id="SM00852"/>
    </source>
</evidence>
<dbReference type="GO" id="GO:0046872">
    <property type="term" value="F:metal ion binding"/>
    <property type="evidence" value="ECO:0007669"/>
    <property type="project" value="UniProtKB-UniRule"/>
</dbReference>
<reference evidence="9" key="1">
    <citation type="submission" date="2016-10" db="EMBL/GenBank/DDBJ databases">
        <authorList>
            <person name="Varghese N."/>
            <person name="Submissions S."/>
        </authorList>
    </citation>
    <scope>NUCLEOTIDE SEQUENCE [LARGE SCALE GENOMIC DNA]</scope>
    <source>
        <strain evidence="9">ATCC 25963</strain>
    </source>
</reference>
<dbReference type="STRING" id="54.SAMN02745121_01393"/>
<evidence type="ECO:0000256" key="3">
    <source>
        <dbReference type="ARBA" id="ARBA00010763"/>
    </source>
</evidence>
<evidence type="ECO:0000256" key="5">
    <source>
        <dbReference type="ARBA" id="ARBA00047317"/>
    </source>
</evidence>
<feature type="domain" description="MoaB/Mog" evidence="7">
    <location>
        <begin position="189"/>
        <end position="328"/>
    </location>
</feature>
<keyword evidence="9" id="KW-1185">Reference proteome</keyword>
<keyword evidence="6" id="KW-0460">Magnesium</keyword>
<evidence type="ECO:0000256" key="4">
    <source>
        <dbReference type="ARBA" id="ARBA00023150"/>
    </source>
</evidence>
<dbReference type="Pfam" id="PF00994">
    <property type="entry name" value="MoCF_biosynth"/>
    <property type="match status" value="1"/>
</dbReference>
<dbReference type="EC" id="2.10.1.1" evidence="6"/>
<dbReference type="InterPro" id="IPR038987">
    <property type="entry name" value="MoeA-like"/>
</dbReference>
<dbReference type="InterPro" id="IPR005110">
    <property type="entry name" value="MoeA_linker/N"/>
</dbReference>
<dbReference type="NCBIfam" id="NF045515">
    <property type="entry name" value="Glp_gephyrin"/>
    <property type="match status" value="1"/>
</dbReference>
<evidence type="ECO:0000256" key="1">
    <source>
        <dbReference type="ARBA" id="ARBA00002901"/>
    </source>
</evidence>
<dbReference type="Gene3D" id="3.90.105.10">
    <property type="entry name" value="Molybdopterin biosynthesis moea protein, domain 2"/>
    <property type="match status" value="1"/>
</dbReference>
<dbReference type="Gene3D" id="2.170.190.11">
    <property type="entry name" value="Molybdopterin biosynthesis moea protein, domain 3"/>
    <property type="match status" value="1"/>
</dbReference>
<dbReference type="SUPFAM" id="SSF53218">
    <property type="entry name" value="Molybdenum cofactor biosynthesis proteins"/>
    <property type="match status" value="1"/>
</dbReference>